<sequence length="500" mass="54364">MDDSNILAIPHHPPLPRTISGVFQADGHAYISASEAPQAINASAGGCAMGKTQMSLPLARDDQPMALQTSVPETTTTSHVPTSGPVTSRQFLIRHRGSMGSLPSEVVALRNSGSFAHHARRSSVCQDYSIDSGAPTRRESVASLILNKSTTSSQSQQHRPAKTDGVSPEMPLYATFQHNRRGSMASTATAASNPDKSTSAERKYSCEWRGCGQSFDRIEHLNRHKRRHTGEKPYRCLVSKCAKLFSRFDNMMQHVGIHTVEGLKTEIPNIKNSSVKGNGRGRARRTSYRGTQDPAEKFRRHVEGILGPDLARCCHLPPANPDYSNLTLRPLLNTDAIAQAQMAGSALDVDDYESSVPLAKTLAQNLHQQQHGQNNAGQFARRPRCDSLVDDMDKQSEMTFCTASSTSPSASPTSNAAPPPFASYRLGPLPPSESGKMADLHHPHTAYHGMHQLPTIVSQAPSSTTAYSILTAGMQPKASEMSNVRSQPGYRRECHPQQMA</sequence>
<reference evidence="1" key="1">
    <citation type="submission" date="2022-07" db="EMBL/GenBank/DDBJ databases">
        <title>Phylogenomic reconstructions and comparative analyses of Kickxellomycotina fungi.</title>
        <authorList>
            <person name="Reynolds N.K."/>
            <person name="Stajich J.E."/>
            <person name="Barry K."/>
            <person name="Grigoriev I.V."/>
            <person name="Crous P."/>
            <person name="Smith M.E."/>
        </authorList>
    </citation>
    <scope>NUCLEOTIDE SEQUENCE</scope>
    <source>
        <strain evidence="1">NRRL 5244</strain>
    </source>
</reference>
<proteinExistence type="predicted"/>
<dbReference type="Proteomes" id="UP001150603">
    <property type="component" value="Unassembled WGS sequence"/>
</dbReference>
<keyword evidence="2" id="KW-1185">Reference proteome</keyword>
<evidence type="ECO:0000313" key="2">
    <source>
        <dbReference type="Proteomes" id="UP001150603"/>
    </source>
</evidence>
<organism evidence="1 2">
    <name type="scientific">Linderina macrospora</name>
    <dbReference type="NCBI Taxonomy" id="4868"/>
    <lineage>
        <taxon>Eukaryota</taxon>
        <taxon>Fungi</taxon>
        <taxon>Fungi incertae sedis</taxon>
        <taxon>Zoopagomycota</taxon>
        <taxon>Kickxellomycotina</taxon>
        <taxon>Kickxellomycetes</taxon>
        <taxon>Kickxellales</taxon>
        <taxon>Kickxellaceae</taxon>
        <taxon>Linderina</taxon>
    </lineage>
</organism>
<comment type="caution">
    <text evidence="1">The sequence shown here is derived from an EMBL/GenBank/DDBJ whole genome shotgun (WGS) entry which is preliminary data.</text>
</comment>
<dbReference type="EMBL" id="JANBPW010000041">
    <property type="protein sequence ID" value="KAJ1951206.1"/>
    <property type="molecule type" value="Genomic_DNA"/>
</dbReference>
<evidence type="ECO:0000313" key="1">
    <source>
        <dbReference type="EMBL" id="KAJ1951206.1"/>
    </source>
</evidence>
<name>A0ACC1JH82_9FUNG</name>
<accession>A0ACC1JH82</accession>
<gene>
    <name evidence="1" type="ORF">FBU59_000306</name>
</gene>
<protein>
    <submittedName>
        <fullName evidence="1">Uncharacterized protein</fullName>
    </submittedName>
</protein>